<dbReference type="InterPro" id="IPR000859">
    <property type="entry name" value="CUB_dom"/>
</dbReference>
<dbReference type="CDD" id="cd00041">
    <property type="entry name" value="CUB"/>
    <property type="match status" value="5"/>
</dbReference>
<keyword evidence="4" id="KW-0812">Transmembrane</keyword>
<accession>A0A7E4UM90</accession>
<feature type="domain" description="CUB" evidence="5">
    <location>
        <begin position="668"/>
        <end position="791"/>
    </location>
</feature>
<evidence type="ECO:0000313" key="6">
    <source>
        <dbReference type="Proteomes" id="UP000492821"/>
    </source>
</evidence>
<protein>
    <submittedName>
        <fullName evidence="7">CUB domain-containing protein</fullName>
    </submittedName>
</protein>
<dbReference type="PANTHER" id="PTHR47537:SF6">
    <property type="entry name" value="CUB DOMAIN-CONTAINING PROTEIN"/>
    <property type="match status" value="1"/>
</dbReference>
<feature type="domain" description="CUB" evidence="5">
    <location>
        <begin position="529"/>
        <end position="650"/>
    </location>
</feature>
<feature type="domain" description="CUB" evidence="5">
    <location>
        <begin position="62"/>
        <end position="199"/>
    </location>
</feature>
<dbReference type="PANTHER" id="PTHR47537">
    <property type="entry name" value="CUBILIN"/>
    <property type="match status" value="1"/>
</dbReference>
<dbReference type="InterPro" id="IPR002172">
    <property type="entry name" value="LDrepeatLR_classA_rpt"/>
</dbReference>
<dbReference type="PROSITE" id="PS50068">
    <property type="entry name" value="LDLRA_2"/>
    <property type="match status" value="1"/>
</dbReference>
<evidence type="ECO:0000259" key="5">
    <source>
        <dbReference type="PROSITE" id="PS01180"/>
    </source>
</evidence>
<keyword evidence="1" id="KW-1015">Disulfide bond</keyword>
<dbReference type="Proteomes" id="UP000492821">
    <property type="component" value="Unassembled WGS sequence"/>
</dbReference>
<dbReference type="PROSITE" id="PS01180">
    <property type="entry name" value="CUB"/>
    <property type="match status" value="5"/>
</dbReference>
<name>A0A7E4UM90_PANRE</name>
<keyword evidence="4" id="KW-1133">Transmembrane helix</keyword>
<evidence type="ECO:0000256" key="2">
    <source>
        <dbReference type="PROSITE-ProRule" id="PRU00124"/>
    </source>
</evidence>
<evidence type="ECO:0000256" key="1">
    <source>
        <dbReference type="ARBA" id="ARBA00023157"/>
    </source>
</evidence>
<dbReference type="SMART" id="SM00042">
    <property type="entry name" value="CUB"/>
    <property type="match status" value="5"/>
</dbReference>
<feature type="region of interest" description="Disordered" evidence="3">
    <location>
        <begin position="883"/>
        <end position="930"/>
    </location>
</feature>
<organism evidence="6 7">
    <name type="scientific">Panagrellus redivivus</name>
    <name type="common">Microworm</name>
    <dbReference type="NCBI Taxonomy" id="6233"/>
    <lineage>
        <taxon>Eukaryota</taxon>
        <taxon>Metazoa</taxon>
        <taxon>Ecdysozoa</taxon>
        <taxon>Nematoda</taxon>
        <taxon>Chromadorea</taxon>
        <taxon>Rhabditida</taxon>
        <taxon>Tylenchina</taxon>
        <taxon>Panagrolaimomorpha</taxon>
        <taxon>Panagrolaimoidea</taxon>
        <taxon>Panagrolaimidae</taxon>
        <taxon>Panagrellus</taxon>
    </lineage>
</organism>
<dbReference type="Pfam" id="PF00431">
    <property type="entry name" value="CUB"/>
    <property type="match status" value="5"/>
</dbReference>
<evidence type="ECO:0000313" key="7">
    <source>
        <dbReference type="WBParaSite" id="Pan_g1044.t2"/>
    </source>
</evidence>
<dbReference type="InterPro" id="IPR035914">
    <property type="entry name" value="Sperma_CUB_dom_sf"/>
</dbReference>
<reference evidence="7" key="2">
    <citation type="submission" date="2020-10" db="UniProtKB">
        <authorList>
            <consortium name="WormBaseParasite"/>
        </authorList>
    </citation>
    <scope>IDENTIFICATION</scope>
</reference>
<sequence length="1026" mass="115659">MRSLERVVETRIDMLELEKAEEVEEDCSFCRSLDCDIIFALMFTFIIACLLVLIMVFWLKECDHVFDSSKPQGTFSFPFPPSFSSKQKKKLKEDPRLFDNIQCIFTFVAGQRQRVKLEFDDFQLSGTAENCDLEYVDIYSELKSPSDDLLSFMTPSRYCGTVSPHIRISLHNVLVLVFHSRVGAKRTDKLKLNGRYQFISNARYIPGRGMPNEPCSFVIDAANKRKGSIFSPTYPGTYPSNFHCRYLLTSDSPYDRIHLSFRDFDIYFGGEHCPYDMMTVYDGDSNKDIIIRKVCGLQQNLEVFSIGPVVLLEFNTTEPAKNDPRGFVIDYEFSDSYVNVKQLLDNQKGVTHLQGTECDVRVQSSRETTHYIQSPNYPEMYPPKTTCTYIIDGLQGDQNLEKVVLHFEELAVFSETSDFAVPTPTEIASADQCESSFVGVAVTESSMKAVMVDTLDSWYDVTLCERLNGTHDRAGPYISEGPRMILVFGSLDLPQKQENKIPPLGFRARIEFKTDFGIPGEAVGDSNKCLFRFRARRGSFNSPRYPDNYPLDTNCTYYIQGQPGDQILLYFEQFALFEEDDINNCDDWVEVYDIMKDESGVETAVLQAKHCWTVFPGPTISTFGSHELRVVFSSNSFGTANGFKAFYEIRRSFKEDVPSKEGSDSRHCGHRIAASDSMPSGFFTSPGFPVKYNKDLACDWEITARPGHQILLKLTKMEVEGEITETKVNCKNAIIRIQGNESRISDHNICGTNPDIMKPMVSVNESIRINFMTSPEKVNGLKGFNFSWTEVKLVSQDAECHGDNQYLCSYTRLCINSILKCDGDANCGENDDTDEAHCNIAEKDADKKTVIIAAIFSFGIFLFISSVFCYLFVTKYQRKRNKARRKLLRPQNSHSHSNGAPRPPRQRQPYRSHQPVGRSHPGESSEEKDLEGFDGFVDSSAISRYVNHDAIGQVPAANSRRSSSVKPHHHHHGHGGHHSHHPHHGHRSSTAAGGNVATGTAGQTRPVSAPVTAAATEMDPHCTFYG</sequence>
<dbReference type="GO" id="GO:0005886">
    <property type="term" value="C:plasma membrane"/>
    <property type="evidence" value="ECO:0007669"/>
    <property type="project" value="TreeGrafter"/>
</dbReference>
<dbReference type="WBParaSite" id="Pan_g1044.t2">
    <property type="protein sequence ID" value="Pan_g1044.t2"/>
    <property type="gene ID" value="Pan_g1044"/>
</dbReference>
<dbReference type="AlphaFoldDB" id="A0A7E4UM90"/>
<feature type="transmembrane region" description="Helical" evidence="4">
    <location>
        <begin position="37"/>
        <end position="59"/>
    </location>
</feature>
<dbReference type="SUPFAM" id="SSF49854">
    <property type="entry name" value="Spermadhesin, CUB domain"/>
    <property type="match status" value="5"/>
</dbReference>
<feature type="compositionally biased region" description="Low complexity" evidence="3">
    <location>
        <begin position="988"/>
        <end position="1004"/>
    </location>
</feature>
<feature type="region of interest" description="Disordered" evidence="3">
    <location>
        <begin position="956"/>
        <end position="1007"/>
    </location>
</feature>
<feature type="domain" description="CUB" evidence="5">
    <location>
        <begin position="358"/>
        <end position="513"/>
    </location>
</feature>
<evidence type="ECO:0000256" key="4">
    <source>
        <dbReference type="SAM" id="Phobius"/>
    </source>
</evidence>
<keyword evidence="4" id="KW-0472">Membrane</keyword>
<feature type="compositionally biased region" description="Basic and acidic residues" evidence="3">
    <location>
        <begin position="920"/>
        <end position="930"/>
    </location>
</feature>
<dbReference type="CDD" id="cd00112">
    <property type="entry name" value="LDLa"/>
    <property type="match status" value="1"/>
</dbReference>
<evidence type="ECO:0000256" key="3">
    <source>
        <dbReference type="SAM" id="MobiDB-lite"/>
    </source>
</evidence>
<proteinExistence type="predicted"/>
<dbReference type="InterPro" id="IPR053207">
    <property type="entry name" value="Non-NMDA_GluR_Accessory"/>
</dbReference>
<feature type="transmembrane region" description="Helical" evidence="4">
    <location>
        <begin position="850"/>
        <end position="873"/>
    </location>
</feature>
<reference evidence="6" key="1">
    <citation type="journal article" date="2013" name="Genetics">
        <title>The draft genome and transcriptome of Panagrellus redivivus are shaped by the harsh demands of a free-living lifestyle.</title>
        <authorList>
            <person name="Srinivasan J."/>
            <person name="Dillman A.R."/>
            <person name="Macchietto M.G."/>
            <person name="Heikkinen L."/>
            <person name="Lakso M."/>
            <person name="Fracchia K.M."/>
            <person name="Antoshechkin I."/>
            <person name="Mortazavi A."/>
            <person name="Wong G."/>
            <person name="Sternberg P.W."/>
        </authorList>
    </citation>
    <scope>NUCLEOTIDE SEQUENCE [LARGE SCALE GENOMIC DNA]</scope>
    <source>
        <strain evidence="6">MT8872</strain>
    </source>
</reference>
<dbReference type="SMART" id="SM00192">
    <property type="entry name" value="LDLa"/>
    <property type="match status" value="1"/>
</dbReference>
<feature type="compositionally biased region" description="Basic residues" evidence="3">
    <location>
        <begin position="966"/>
        <end position="987"/>
    </location>
</feature>
<feature type="domain" description="CUB" evidence="5">
    <location>
        <begin position="215"/>
        <end position="334"/>
    </location>
</feature>
<keyword evidence="6" id="KW-1185">Reference proteome</keyword>
<comment type="caution">
    <text evidence="2">Lacks conserved residue(s) required for the propagation of feature annotation.</text>
</comment>
<dbReference type="Gene3D" id="2.60.120.290">
    <property type="entry name" value="Spermadhesin, CUB domain"/>
    <property type="match status" value="5"/>
</dbReference>